<keyword evidence="8 10" id="KW-0472">Membrane</keyword>
<protein>
    <recommendedName>
        <fullName evidence="15">Iron permease</fullName>
    </recommendedName>
</protein>
<feature type="transmembrane region" description="Helical" evidence="10">
    <location>
        <begin position="221"/>
        <end position="241"/>
    </location>
</feature>
<comment type="similarity">
    <text evidence="3">Belongs to the EfeM/EfeO family.</text>
</comment>
<sequence length="679" mass="73923">MLAPFLIMLREGIEAALIVGIIASYLKQTGRSRWLPAIWVGVLLAVSLSLFVGAAVLFAGREFPQQTQEWFEAIVGLVAVGLLTYMVLWMRKAARSIKGQLQHAVDQAMVAERGHSATWGLIGMAFFAVAREGLESVFFLLAIFQQSSGWGAPMGALAGVVVAAVLGVVIFWAGVRLDLRRFFRWTGLFILLVAAGLLSGVLRNLHEAGAWNSLQTVAFDWSAWLPNSSVLGTVLSGLLGYHESPTVGEVLIWALYLVAAAVLLWLTRERGAQPPLHRAEAKPATVPQGIATAAPSAWVAWAIVGSALLVAAGVAAFYYATKTAKGPQRGEMHRVVVRDGLCEPMNFSLPAGVTTFEIHNASKRTLEWEILDGVMVVAERENIAPGFHSLLTVKLKPGTFAITCGLLSNPRGQLVVTPSASSEAERLRPPVQAFIGPLSENRVFLIMQTNALVRHIKTLEEAITAGDLAQAQVQWLAARVPYKRMEAVVGRMADIDNRIDIQARYLAQGEDDPEFRGFHRLEKQLFGQRSLQGSAAVAEQLRLDAEQLQQRLKQWQQAPEDLAGSAVWQAQRLQESGITEPENLYALSDLADLQANLDGMQKSVLLVDELLQGAKAPLAEEVRQHFQALQSALDALKNHDQSSFLPYSEVTATQRQQLSALVAALAGRVEQVNPALGLE</sequence>
<organism evidence="13 14">
    <name type="scientific">Lampropedia puyangensis</name>
    <dbReference type="NCBI Taxonomy" id="1330072"/>
    <lineage>
        <taxon>Bacteria</taxon>
        <taxon>Pseudomonadati</taxon>
        <taxon>Pseudomonadota</taxon>
        <taxon>Betaproteobacteria</taxon>
        <taxon>Burkholderiales</taxon>
        <taxon>Comamonadaceae</taxon>
        <taxon>Lampropedia</taxon>
    </lineage>
</organism>
<feature type="transmembrane region" description="Helical" evidence="10">
    <location>
        <begin position="6"/>
        <end position="26"/>
    </location>
</feature>
<feature type="coiled-coil region" evidence="9">
    <location>
        <begin position="531"/>
        <end position="558"/>
    </location>
</feature>
<comment type="subcellular location">
    <subcellularLocation>
        <location evidence="1">Membrane</location>
        <topology evidence="1">Multi-pass membrane protein</topology>
    </subcellularLocation>
    <subcellularLocation>
        <location evidence="2">Periplasm</location>
    </subcellularLocation>
</comment>
<evidence type="ECO:0000313" key="13">
    <source>
        <dbReference type="EMBL" id="THT98666.1"/>
    </source>
</evidence>
<dbReference type="NCBIfam" id="NF041757">
    <property type="entry name" value="EfeO"/>
    <property type="match status" value="1"/>
</dbReference>
<gene>
    <name evidence="13" type="ORF">E9531_13920</name>
</gene>
<feature type="transmembrane region" description="Helical" evidence="10">
    <location>
        <begin position="298"/>
        <end position="320"/>
    </location>
</feature>
<dbReference type="GO" id="GO:0005381">
    <property type="term" value="F:iron ion transmembrane transporter activity"/>
    <property type="evidence" value="ECO:0007669"/>
    <property type="project" value="InterPro"/>
</dbReference>
<feature type="transmembrane region" description="Helical" evidence="10">
    <location>
        <begin position="150"/>
        <end position="175"/>
    </location>
</feature>
<feature type="domain" description="Imelysin-like" evidence="11">
    <location>
        <begin position="448"/>
        <end position="666"/>
    </location>
</feature>
<dbReference type="PANTHER" id="PTHR39192:SF1">
    <property type="entry name" value="IRON UPTAKE SYSTEM COMPONENT EFEO"/>
    <property type="match status" value="1"/>
</dbReference>
<dbReference type="InterPro" id="IPR004923">
    <property type="entry name" value="FTR1/Fip1/EfeU"/>
</dbReference>
<dbReference type="NCBIfam" id="NF041756">
    <property type="entry name" value="EfeU"/>
    <property type="match status" value="1"/>
</dbReference>
<evidence type="ECO:0000259" key="11">
    <source>
        <dbReference type="Pfam" id="PF09375"/>
    </source>
</evidence>
<evidence type="ECO:0000256" key="5">
    <source>
        <dbReference type="ARBA" id="ARBA00022692"/>
    </source>
</evidence>
<dbReference type="Proteomes" id="UP000308917">
    <property type="component" value="Unassembled WGS sequence"/>
</dbReference>
<evidence type="ECO:0000256" key="1">
    <source>
        <dbReference type="ARBA" id="ARBA00004141"/>
    </source>
</evidence>
<reference evidence="13 14" key="1">
    <citation type="journal article" date="2015" name="Antonie Van Leeuwenhoek">
        <title>Lampropedia puyangensis sp. nov., isolated from symptomatic bark of Populus ? euramericana canker and emended description of Lampropedia hyalina (Ehrenberg 1832) Lee et al. 2004.</title>
        <authorList>
            <person name="Li Y."/>
            <person name="Wang T."/>
            <person name="Piao C.G."/>
            <person name="Wang L.F."/>
            <person name="Tian G.Z."/>
            <person name="Zhu T.H."/>
            <person name="Guo M.W."/>
        </authorList>
    </citation>
    <scope>NUCLEOTIDE SEQUENCE [LARGE SCALE GENOMIC DNA]</scope>
    <source>
        <strain evidence="13 14">2-bin</strain>
    </source>
</reference>
<dbReference type="EMBL" id="STFG01000019">
    <property type="protein sequence ID" value="THT98666.1"/>
    <property type="molecule type" value="Genomic_DNA"/>
</dbReference>
<dbReference type="RefSeq" id="WP_136574379.1">
    <property type="nucleotide sequence ID" value="NZ_STFG01000019.1"/>
</dbReference>
<evidence type="ECO:0000256" key="7">
    <source>
        <dbReference type="ARBA" id="ARBA00022989"/>
    </source>
</evidence>
<evidence type="ECO:0000256" key="6">
    <source>
        <dbReference type="ARBA" id="ARBA00022729"/>
    </source>
</evidence>
<evidence type="ECO:0000259" key="12">
    <source>
        <dbReference type="Pfam" id="PF13473"/>
    </source>
</evidence>
<accession>A0A4S8EVT8</accession>
<dbReference type="InterPro" id="IPR038352">
    <property type="entry name" value="Imelysin_sf"/>
</dbReference>
<dbReference type="InterPro" id="IPR034981">
    <property type="entry name" value="Imelysin-like_EfeO/Algp7"/>
</dbReference>
<evidence type="ECO:0000313" key="14">
    <source>
        <dbReference type="Proteomes" id="UP000308917"/>
    </source>
</evidence>
<dbReference type="InterPro" id="IPR018976">
    <property type="entry name" value="Imelysin-like"/>
</dbReference>
<dbReference type="GO" id="GO:0042597">
    <property type="term" value="C:periplasmic space"/>
    <property type="evidence" value="ECO:0007669"/>
    <property type="project" value="UniProtKB-SubCell"/>
</dbReference>
<dbReference type="InterPro" id="IPR028096">
    <property type="entry name" value="EfeO_Cupredoxin"/>
</dbReference>
<dbReference type="AlphaFoldDB" id="A0A4S8EVT8"/>
<keyword evidence="9" id="KW-0175">Coiled coil</keyword>
<evidence type="ECO:0008006" key="15">
    <source>
        <dbReference type="Google" id="ProtNLM"/>
    </source>
</evidence>
<evidence type="ECO:0000256" key="8">
    <source>
        <dbReference type="ARBA" id="ARBA00023136"/>
    </source>
</evidence>
<name>A0A4S8EVT8_9BURK</name>
<evidence type="ECO:0000256" key="4">
    <source>
        <dbReference type="ARBA" id="ARBA00008333"/>
    </source>
</evidence>
<proteinExistence type="inferred from homology"/>
<evidence type="ECO:0000256" key="9">
    <source>
        <dbReference type="SAM" id="Coils"/>
    </source>
</evidence>
<dbReference type="Pfam" id="PF13473">
    <property type="entry name" value="Cupredoxin_1"/>
    <property type="match status" value="1"/>
</dbReference>
<feature type="transmembrane region" description="Helical" evidence="10">
    <location>
        <begin position="119"/>
        <end position="144"/>
    </location>
</feature>
<dbReference type="PANTHER" id="PTHR39192">
    <property type="entry name" value="IRON UPTAKE SYSTEM COMPONENT EFEO"/>
    <property type="match status" value="1"/>
</dbReference>
<dbReference type="CDD" id="cd14656">
    <property type="entry name" value="Imelysin-like_EfeO"/>
    <property type="match status" value="1"/>
</dbReference>
<keyword evidence="5 10" id="KW-0812">Transmembrane</keyword>
<dbReference type="GO" id="GO:0033573">
    <property type="term" value="C:high-affinity iron permease complex"/>
    <property type="evidence" value="ECO:0007669"/>
    <property type="project" value="InterPro"/>
</dbReference>
<evidence type="ECO:0000256" key="2">
    <source>
        <dbReference type="ARBA" id="ARBA00004418"/>
    </source>
</evidence>
<feature type="transmembrane region" description="Helical" evidence="10">
    <location>
        <begin position="250"/>
        <end position="267"/>
    </location>
</feature>
<comment type="similarity">
    <text evidence="4">Belongs to the oxidase-dependent Fe transporter (OFeT) (TC 9.A.10.1) family.</text>
</comment>
<feature type="transmembrane region" description="Helical" evidence="10">
    <location>
        <begin position="182"/>
        <end position="201"/>
    </location>
</feature>
<keyword evidence="7 10" id="KW-1133">Transmembrane helix</keyword>
<feature type="domain" description="EfeO-type cupredoxin-like" evidence="12">
    <location>
        <begin position="310"/>
        <end position="416"/>
    </location>
</feature>
<dbReference type="Pfam" id="PF03239">
    <property type="entry name" value="FTR1"/>
    <property type="match status" value="1"/>
</dbReference>
<feature type="transmembrane region" description="Helical" evidence="10">
    <location>
        <begin position="38"/>
        <end position="58"/>
    </location>
</feature>
<keyword evidence="14" id="KW-1185">Reference proteome</keyword>
<dbReference type="Pfam" id="PF09375">
    <property type="entry name" value="Peptidase_M75"/>
    <property type="match status" value="1"/>
</dbReference>
<dbReference type="Gene3D" id="1.20.1420.20">
    <property type="entry name" value="M75 peptidase, HXXE motif"/>
    <property type="match status" value="1"/>
</dbReference>
<comment type="caution">
    <text evidence="13">The sequence shown here is derived from an EMBL/GenBank/DDBJ whole genome shotgun (WGS) entry which is preliminary data.</text>
</comment>
<dbReference type="InterPro" id="IPR050894">
    <property type="entry name" value="EfeM/EfeO_iron_uptake"/>
</dbReference>
<evidence type="ECO:0000256" key="10">
    <source>
        <dbReference type="SAM" id="Phobius"/>
    </source>
</evidence>
<dbReference type="InterPro" id="IPR053377">
    <property type="entry name" value="Iron_uptake_EfeM/EfeO"/>
</dbReference>
<keyword evidence="6" id="KW-0732">Signal</keyword>
<feature type="transmembrane region" description="Helical" evidence="10">
    <location>
        <begin position="70"/>
        <end position="90"/>
    </location>
</feature>
<dbReference type="OrthoDB" id="7348379at2"/>
<evidence type="ECO:0000256" key="3">
    <source>
        <dbReference type="ARBA" id="ARBA00005989"/>
    </source>
</evidence>